<protein>
    <submittedName>
        <fullName evidence="3">Uncharacterized protein</fullName>
    </submittedName>
</protein>
<evidence type="ECO:0000313" key="4">
    <source>
        <dbReference type="Proteomes" id="UP001607302"/>
    </source>
</evidence>
<feature type="transmembrane region" description="Helical" evidence="2">
    <location>
        <begin position="6"/>
        <end position="32"/>
    </location>
</feature>
<evidence type="ECO:0000313" key="3">
    <source>
        <dbReference type="EMBL" id="KAL2717229.1"/>
    </source>
</evidence>
<organism evidence="3 4">
    <name type="scientific">Vespula squamosa</name>
    <name type="common">Southern yellow jacket</name>
    <name type="synonym">Wasp</name>
    <dbReference type="NCBI Taxonomy" id="30214"/>
    <lineage>
        <taxon>Eukaryota</taxon>
        <taxon>Metazoa</taxon>
        <taxon>Ecdysozoa</taxon>
        <taxon>Arthropoda</taxon>
        <taxon>Hexapoda</taxon>
        <taxon>Insecta</taxon>
        <taxon>Pterygota</taxon>
        <taxon>Neoptera</taxon>
        <taxon>Endopterygota</taxon>
        <taxon>Hymenoptera</taxon>
        <taxon>Apocrita</taxon>
        <taxon>Aculeata</taxon>
        <taxon>Vespoidea</taxon>
        <taxon>Vespidae</taxon>
        <taxon>Vespinae</taxon>
        <taxon>Vespula</taxon>
    </lineage>
</organism>
<accession>A0ABD2A9D3</accession>
<feature type="region of interest" description="Disordered" evidence="1">
    <location>
        <begin position="52"/>
        <end position="80"/>
    </location>
</feature>
<evidence type="ECO:0000256" key="2">
    <source>
        <dbReference type="SAM" id="Phobius"/>
    </source>
</evidence>
<keyword evidence="4" id="KW-1185">Reference proteome</keyword>
<sequence>MEATNVNALIFHTYVFLGIPTNISFTLSFALFKDCSLFSNNITVQFGKRYASNTPRREGGKDPPSGVISKDKQLKHSSII</sequence>
<keyword evidence="2" id="KW-1133">Transmembrane helix</keyword>
<evidence type="ECO:0000256" key="1">
    <source>
        <dbReference type="SAM" id="MobiDB-lite"/>
    </source>
</evidence>
<dbReference type="Proteomes" id="UP001607302">
    <property type="component" value="Unassembled WGS sequence"/>
</dbReference>
<proteinExistence type="predicted"/>
<dbReference type="AlphaFoldDB" id="A0ABD2A9D3"/>
<gene>
    <name evidence="3" type="ORF">V1478_012929</name>
</gene>
<keyword evidence="2" id="KW-0472">Membrane</keyword>
<name>A0ABD2A9D3_VESSQ</name>
<comment type="caution">
    <text evidence="3">The sequence shown here is derived from an EMBL/GenBank/DDBJ whole genome shotgun (WGS) entry which is preliminary data.</text>
</comment>
<dbReference type="EMBL" id="JAUDFV010000153">
    <property type="protein sequence ID" value="KAL2717229.1"/>
    <property type="molecule type" value="Genomic_DNA"/>
</dbReference>
<reference evidence="3 4" key="1">
    <citation type="journal article" date="2024" name="Ann. Entomol. Soc. Am.">
        <title>Genomic analyses of the southern and eastern yellowjacket wasps (Hymenoptera: Vespidae) reveal evolutionary signatures of social life.</title>
        <authorList>
            <person name="Catto M.A."/>
            <person name="Caine P.B."/>
            <person name="Orr S.E."/>
            <person name="Hunt B.G."/>
            <person name="Goodisman M.A.D."/>
        </authorList>
    </citation>
    <scope>NUCLEOTIDE SEQUENCE [LARGE SCALE GENOMIC DNA]</scope>
    <source>
        <strain evidence="3">233</strain>
        <tissue evidence="3">Head and thorax</tissue>
    </source>
</reference>
<keyword evidence="2" id="KW-0812">Transmembrane</keyword>